<name>A0AAC9NGR4_9BURK</name>
<sequence length="287" mass="32076">MNANLAYSTRINAFRRQLINNLPRIPDNKESLSLLCAMPTGHLILAYIAWKMRLIPRKQRVVKFWSGGISPLQVKQAKELLRPLLEKVLAGEDLTPHLSTQVNKAGIVLNGANPSSKKADIDITLTRYGLHHFHVASPSTKNPKGRSGSLVFAEVLENEFRVVAISNHGAFKSGTEERIRFLEICNSYIAKDIPAGQGFLANPVMSSGHSLTATLFSDACANTMEQLDPMLDDPIYIEKLYNDNHVHRNSAIIKKSSLVWSFQDLQFGIFDKSTKVFFCIYPYFGGQ</sequence>
<evidence type="ECO:0000256" key="1">
    <source>
        <dbReference type="SAM" id="Phobius"/>
    </source>
</evidence>
<protein>
    <submittedName>
        <fullName evidence="2">Uncharacterized protein</fullName>
    </submittedName>
</protein>
<organism evidence="2 3">
    <name type="scientific">Polynucleobacter asymbioticus</name>
    <dbReference type="NCBI Taxonomy" id="576611"/>
    <lineage>
        <taxon>Bacteria</taxon>
        <taxon>Pseudomonadati</taxon>
        <taxon>Pseudomonadota</taxon>
        <taxon>Betaproteobacteria</taxon>
        <taxon>Burkholderiales</taxon>
        <taxon>Burkholderiaceae</taxon>
        <taxon>Polynucleobacter</taxon>
    </lineage>
</organism>
<keyword evidence="1" id="KW-0812">Transmembrane</keyword>
<evidence type="ECO:0000313" key="3">
    <source>
        <dbReference type="Proteomes" id="UP000182060"/>
    </source>
</evidence>
<dbReference type="Proteomes" id="UP000182060">
    <property type="component" value="Chromosome"/>
</dbReference>
<keyword evidence="1" id="KW-0472">Membrane</keyword>
<reference evidence="2" key="1">
    <citation type="journal article" date="2017" name="Appl. Environ. Microbiol.">
        <title>Microdiversification of a pelagic Polynucleobacter species is mainly driven by acquisition of genomic islands from a partially interspecific gene pool.</title>
        <authorList>
            <person name="Hoetzinger M."/>
            <person name="Hahn M.W."/>
            <person name="Jezberova J."/>
            <person name="Schmidt J."/>
            <person name="Koll U."/>
        </authorList>
    </citation>
    <scope>NUCLEOTIDE SEQUENCE</scope>
    <source>
        <strain evidence="2">MWH-RechtKol4</strain>
    </source>
</reference>
<accession>A0AAC9NGR4</accession>
<evidence type="ECO:0000313" key="2">
    <source>
        <dbReference type="EMBL" id="APC00161.1"/>
    </source>
</evidence>
<keyword evidence="1" id="KW-1133">Transmembrane helix</keyword>
<feature type="transmembrane region" description="Helical" evidence="1">
    <location>
        <begin position="32"/>
        <end position="50"/>
    </location>
</feature>
<dbReference type="EMBL" id="CP015017">
    <property type="protein sequence ID" value="APC00161.1"/>
    <property type="molecule type" value="Genomic_DNA"/>
</dbReference>
<dbReference type="AlphaFoldDB" id="A0AAC9NGR4"/>
<proteinExistence type="predicted"/>
<gene>
    <name evidence="2" type="ORF">AOC25_00200</name>
</gene>